<evidence type="ECO:0000256" key="5">
    <source>
        <dbReference type="SAM" id="Phobius"/>
    </source>
</evidence>
<evidence type="ECO:0000256" key="1">
    <source>
        <dbReference type="ARBA" id="ARBA00004141"/>
    </source>
</evidence>
<feature type="transmembrane region" description="Helical" evidence="5">
    <location>
        <begin position="149"/>
        <end position="167"/>
    </location>
</feature>
<feature type="transmembrane region" description="Helical" evidence="5">
    <location>
        <begin position="238"/>
        <end position="254"/>
    </location>
</feature>
<comment type="caution">
    <text evidence="7">The sequence shown here is derived from an EMBL/GenBank/DDBJ whole genome shotgun (WGS) entry which is preliminary data.</text>
</comment>
<name>K2P4Y8_9HYPH</name>
<feature type="transmembrane region" description="Helical" evidence="5">
    <location>
        <begin position="116"/>
        <end position="137"/>
    </location>
</feature>
<feature type="transmembrane region" description="Helical" evidence="5">
    <location>
        <begin position="444"/>
        <end position="465"/>
    </location>
</feature>
<dbReference type="EMBL" id="AMSI01000006">
    <property type="protein sequence ID" value="EKF42436.1"/>
    <property type="molecule type" value="Genomic_DNA"/>
</dbReference>
<protein>
    <submittedName>
        <fullName evidence="7">Putative multidrug-efflux transporter</fullName>
    </submittedName>
</protein>
<dbReference type="Gene3D" id="1.20.1250.20">
    <property type="entry name" value="MFS general substrate transporter like domains"/>
    <property type="match status" value="2"/>
</dbReference>
<sequence>MNETNTDARLGNAGWADILKTGQLGQFALLSLGIWLHAADTLLVATAMPAAVAEIGGDRLVSWTLSLYLLGSILSGAAASLVAASMGLRRAFVLSALVYTLGCVISALAPDMIWMLAGRFAQGVGGGLLVALTYVAIQRLFPKDMWPRLLALMSAIWGASAFCGPLIGGLFADLGLWRWGFWVFAIQAVLLAVLVPAFMRPTGRATVSGQRFPIVRLALLSLAVLCVATAGIYVAPQTSVPLVAAGALFFYLFLRRDGSRANERMFPSHPFDIRTVLGAGFIANLALGTAAMSFTVYGPFLLNRIHDVSALTAGYIIAAESVAWSFAAVAFAGVGPVGEKMVIRAGSALIVITVACMGPAMAIGPVWAVLVLSILQGTGFGLFWGFLIRRVVASAPEAERDSASSAMPTTQQIAFALGAALSGIVANIAGFAETSSPEVMKNVALWSFASFIPSALLGAAAAWRVSSAATAKVS</sequence>
<feature type="transmembrane region" description="Helical" evidence="5">
    <location>
        <begin position="179"/>
        <end position="199"/>
    </location>
</feature>
<feature type="transmembrane region" description="Helical" evidence="5">
    <location>
        <begin position="367"/>
        <end position="392"/>
    </location>
</feature>
<dbReference type="PANTHER" id="PTHR23501">
    <property type="entry name" value="MAJOR FACILITATOR SUPERFAMILY"/>
    <property type="match status" value="1"/>
</dbReference>
<dbReference type="AlphaFoldDB" id="K2P4Y8"/>
<evidence type="ECO:0000256" key="2">
    <source>
        <dbReference type="ARBA" id="ARBA00022692"/>
    </source>
</evidence>
<feature type="transmembrane region" description="Helical" evidence="5">
    <location>
        <begin position="60"/>
        <end position="84"/>
    </location>
</feature>
<dbReference type="GO" id="GO:0022857">
    <property type="term" value="F:transmembrane transporter activity"/>
    <property type="evidence" value="ECO:0007669"/>
    <property type="project" value="InterPro"/>
</dbReference>
<evidence type="ECO:0000313" key="7">
    <source>
        <dbReference type="EMBL" id="EKF42436.1"/>
    </source>
</evidence>
<feature type="transmembrane region" description="Helical" evidence="5">
    <location>
        <begin position="91"/>
        <end position="110"/>
    </location>
</feature>
<keyword evidence="4 5" id="KW-0472">Membrane</keyword>
<keyword evidence="8" id="KW-1185">Reference proteome</keyword>
<keyword evidence="3 5" id="KW-1133">Transmembrane helix</keyword>
<comment type="subcellular location">
    <subcellularLocation>
        <location evidence="1">Membrane</location>
        <topology evidence="1">Multi-pass membrane protein</topology>
    </subcellularLocation>
</comment>
<dbReference type="PANTHER" id="PTHR23501:SF154">
    <property type="entry name" value="MULTIDRUG-EFFLUX TRANSPORTER RV1634-RELATED"/>
    <property type="match status" value="1"/>
</dbReference>
<dbReference type="GO" id="GO:0005886">
    <property type="term" value="C:plasma membrane"/>
    <property type="evidence" value="ECO:0007669"/>
    <property type="project" value="TreeGrafter"/>
</dbReference>
<dbReference type="PATRIC" id="fig|1231190.3.peg.2141"/>
<evidence type="ECO:0000256" key="3">
    <source>
        <dbReference type="ARBA" id="ARBA00022989"/>
    </source>
</evidence>
<feature type="transmembrane region" description="Helical" evidence="5">
    <location>
        <begin position="341"/>
        <end position="361"/>
    </location>
</feature>
<dbReference type="STRING" id="721133.SAMN05216176_10684"/>
<gene>
    <name evidence="7" type="ORF">NA8A_10253</name>
</gene>
<dbReference type="Proteomes" id="UP000007374">
    <property type="component" value="Unassembled WGS sequence"/>
</dbReference>
<dbReference type="PROSITE" id="PS50850">
    <property type="entry name" value="MFS"/>
    <property type="match status" value="1"/>
</dbReference>
<dbReference type="SUPFAM" id="SSF103473">
    <property type="entry name" value="MFS general substrate transporter"/>
    <property type="match status" value="1"/>
</dbReference>
<dbReference type="Pfam" id="PF07690">
    <property type="entry name" value="MFS_1"/>
    <property type="match status" value="1"/>
</dbReference>
<dbReference type="OrthoDB" id="9807274at2"/>
<keyword evidence="2 5" id="KW-0812">Transmembrane</keyword>
<organism evidence="7 8">
    <name type="scientific">Nitratireductor indicus C115</name>
    <dbReference type="NCBI Taxonomy" id="1231190"/>
    <lineage>
        <taxon>Bacteria</taxon>
        <taxon>Pseudomonadati</taxon>
        <taxon>Pseudomonadota</taxon>
        <taxon>Alphaproteobacteria</taxon>
        <taxon>Hyphomicrobiales</taxon>
        <taxon>Phyllobacteriaceae</taxon>
        <taxon>Nitratireductor</taxon>
    </lineage>
</organism>
<dbReference type="RefSeq" id="WP_009450387.1">
    <property type="nucleotide sequence ID" value="NZ_AMSI01000006.1"/>
</dbReference>
<dbReference type="InterPro" id="IPR020846">
    <property type="entry name" value="MFS_dom"/>
</dbReference>
<feature type="transmembrane region" description="Helical" evidence="5">
    <location>
        <begin position="312"/>
        <end position="334"/>
    </location>
</feature>
<feature type="transmembrane region" description="Helical" evidence="5">
    <location>
        <begin position="27"/>
        <end position="48"/>
    </location>
</feature>
<feature type="transmembrane region" description="Helical" evidence="5">
    <location>
        <begin position="275"/>
        <end position="300"/>
    </location>
</feature>
<accession>K2P4Y8</accession>
<dbReference type="InterPro" id="IPR011701">
    <property type="entry name" value="MFS"/>
</dbReference>
<feature type="transmembrane region" description="Helical" evidence="5">
    <location>
        <begin position="413"/>
        <end position="432"/>
    </location>
</feature>
<dbReference type="eggNOG" id="COG2814">
    <property type="taxonomic scope" value="Bacteria"/>
</dbReference>
<evidence type="ECO:0000256" key="4">
    <source>
        <dbReference type="ARBA" id="ARBA00023136"/>
    </source>
</evidence>
<reference evidence="7 8" key="1">
    <citation type="journal article" date="2012" name="J. Bacteriol.">
        <title>Genome Sequence of Nitratireductor indicus Type Strain C115.</title>
        <authorList>
            <person name="Lai Q."/>
            <person name="Li G."/>
            <person name="Yu Z."/>
            <person name="Shao Z."/>
        </authorList>
    </citation>
    <scope>NUCLEOTIDE SEQUENCE [LARGE SCALE GENOMIC DNA]</scope>
    <source>
        <strain evidence="7 8">C115</strain>
    </source>
</reference>
<dbReference type="InterPro" id="IPR036259">
    <property type="entry name" value="MFS_trans_sf"/>
</dbReference>
<evidence type="ECO:0000259" key="6">
    <source>
        <dbReference type="PROSITE" id="PS50850"/>
    </source>
</evidence>
<feature type="transmembrane region" description="Helical" evidence="5">
    <location>
        <begin position="211"/>
        <end position="232"/>
    </location>
</feature>
<feature type="domain" description="Major facilitator superfamily (MFS) profile" evidence="6">
    <location>
        <begin position="26"/>
        <end position="470"/>
    </location>
</feature>
<evidence type="ECO:0000313" key="8">
    <source>
        <dbReference type="Proteomes" id="UP000007374"/>
    </source>
</evidence>
<proteinExistence type="predicted"/>